<dbReference type="PANTHER" id="PTHR43603:SF1">
    <property type="entry name" value="ZINC-REGULATED GTPASE METALLOPROTEIN ACTIVATOR 1"/>
    <property type="match status" value="1"/>
</dbReference>
<keyword evidence="4" id="KW-1185">Reference proteome</keyword>
<dbReference type="InterPro" id="IPR003495">
    <property type="entry name" value="CobW/HypB/UreG_nucleotide-bd"/>
</dbReference>
<evidence type="ECO:0000256" key="1">
    <source>
        <dbReference type="SAM" id="MobiDB-lite"/>
    </source>
</evidence>
<comment type="caution">
    <text evidence="3">The sequence shown here is derived from an EMBL/GenBank/DDBJ whole genome shotgun (WGS) entry which is preliminary data.</text>
</comment>
<dbReference type="EMBL" id="MU070323">
    <property type="protein sequence ID" value="KAF5828317.1"/>
    <property type="molecule type" value="Genomic_DNA"/>
</dbReference>
<evidence type="ECO:0000259" key="2">
    <source>
        <dbReference type="Pfam" id="PF02492"/>
    </source>
</evidence>
<dbReference type="Proteomes" id="UP000815325">
    <property type="component" value="Unassembled WGS sequence"/>
</dbReference>
<gene>
    <name evidence="3" type="ORF">DUNSADRAFT_17784</name>
</gene>
<dbReference type="Pfam" id="PF02492">
    <property type="entry name" value="cobW"/>
    <property type="match status" value="1"/>
</dbReference>
<sequence>MTEKQFYISSVPSSQDLADTIELQNGCACCTLQDELFASLEQIISLADKRGEPYARIVLENSGVAEPAGIRDRFNEAEAEGHPLLERLYLDTMVTLVDSSTFTADFATRQALAARPDLGDGGNLRPVVDLLVEQIEVADFVVLNKMDLLEQQGGGQEKKDELIAVISTLNPLATVVPCANGQVPLEQVFGPGSHGSVIARLNVEGQHRGAVAAARAQQEAAKQPYSLQTDMHAHVQEAALHPSFLQANLQAYVQNVHPSNQPPCRRTSMRTHAGGSPAHEATKQGRPAACTVCEQKEETKYKHHNHSNNMHGHVQ</sequence>
<feature type="domain" description="CobW/HypB/UreG nucleotide-binding" evidence="2">
    <location>
        <begin position="18"/>
        <end position="172"/>
    </location>
</feature>
<name>A0ABQ7G139_DUNSA</name>
<protein>
    <submittedName>
        <fullName evidence="3">CobW/HypB/UreG, nucleotide-binding domain-containing protein</fullName>
    </submittedName>
</protein>
<dbReference type="InterPro" id="IPR027417">
    <property type="entry name" value="P-loop_NTPase"/>
</dbReference>
<accession>A0ABQ7G139</accession>
<feature type="region of interest" description="Disordered" evidence="1">
    <location>
        <begin position="259"/>
        <end position="287"/>
    </location>
</feature>
<dbReference type="SUPFAM" id="SSF52540">
    <property type="entry name" value="P-loop containing nucleoside triphosphate hydrolases"/>
    <property type="match status" value="1"/>
</dbReference>
<dbReference type="PANTHER" id="PTHR43603">
    <property type="entry name" value="COBW DOMAIN-CONTAINING PROTEIN DDB_G0274527"/>
    <property type="match status" value="1"/>
</dbReference>
<dbReference type="InterPro" id="IPR051927">
    <property type="entry name" value="Zn_Chap_cDPG_Synth"/>
</dbReference>
<proteinExistence type="predicted"/>
<evidence type="ECO:0000313" key="3">
    <source>
        <dbReference type="EMBL" id="KAF5828317.1"/>
    </source>
</evidence>
<reference evidence="3" key="1">
    <citation type="submission" date="2017-08" db="EMBL/GenBank/DDBJ databases">
        <authorList>
            <person name="Polle J.E."/>
            <person name="Barry K."/>
            <person name="Cushman J."/>
            <person name="Schmutz J."/>
            <person name="Tran D."/>
            <person name="Hathwaick L.T."/>
            <person name="Yim W.C."/>
            <person name="Jenkins J."/>
            <person name="Mckie-Krisberg Z.M."/>
            <person name="Prochnik S."/>
            <person name="Lindquist E."/>
            <person name="Dockter R.B."/>
            <person name="Adam C."/>
            <person name="Molina H."/>
            <person name="Bunkerborg J."/>
            <person name="Jin E."/>
            <person name="Buchheim M."/>
            <person name="Magnuson J."/>
        </authorList>
    </citation>
    <scope>NUCLEOTIDE SEQUENCE</scope>
    <source>
        <strain evidence="3">CCAP 19/18</strain>
    </source>
</reference>
<dbReference type="Gene3D" id="3.40.50.300">
    <property type="entry name" value="P-loop containing nucleotide triphosphate hydrolases"/>
    <property type="match status" value="1"/>
</dbReference>
<organism evidence="3 4">
    <name type="scientific">Dunaliella salina</name>
    <name type="common">Green alga</name>
    <name type="synonym">Protococcus salinus</name>
    <dbReference type="NCBI Taxonomy" id="3046"/>
    <lineage>
        <taxon>Eukaryota</taxon>
        <taxon>Viridiplantae</taxon>
        <taxon>Chlorophyta</taxon>
        <taxon>core chlorophytes</taxon>
        <taxon>Chlorophyceae</taxon>
        <taxon>CS clade</taxon>
        <taxon>Chlamydomonadales</taxon>
        <taxon>Dunaliellaceae</taxon>
        <taxon>Dunaliella</taxon>
    </lineage>
</organism>
<evidence type="ECO:0000313" key="4">
    <source>
        <dbReference type="Proteomes" id="UP000815325"/>
    </source>
</evidence>